<keyword evidence="3 5" id="KW-0067">ATP-binding</keyword>
<sequence>MENVLESIGVTKNYAGKAAVDNVSLKLETGLVYAMLGPNGSGKTTWMKMVAGLVKPGKGEILYKGKAIGKESKKEIAYMSTEPYFYSWMTVADVGRYYQDFFEDFSMEKYHQMLKRMELTEELKTKKLSTGMMAKLKIAVTMARNAKLYLLDEPLNGIDLLARDEIMKSILEVIDPDVTLVISSHLVDELERVADAAIFMKEGKMVRQCMVEELRSSEKKSVVDLYREIYGHGGEELC</sequence>
<dbReference type="SMART" id="SM00382">
    <property type="entry name" value="AAA"/>
    <property type="match status" value="1"/>
</dbReference>
<reference evidence="5 6" key="1">
    <citation type="submission" date="2021-10" db="EMBL/GenBank/DDBJ databases">
        <title>Anaerobic single-cell dispensing facilitates the cultivation of human gut bacteria.</title>
        <authorList>
            <person name="Afrizal A."/>
        </authorList>
    </citation>
    <scope>NUCLEOTIDE SEQUENCE [LARGE SCALE GENOMIC DNA]</scope>
    <source>
        <strain evidence="5 6">CLA-AA-H246</strain>
    </source>
</reference>
<gene>
    <name evidence="5" type="ORF">LKD42_10395</name>
</gene>
<keyword evidence="6" id="KW-1185">Reference proteome</keyword>
<evidence type="ECO:0000313" key="6">
    <source>
        <dbReference type="Proteomes" id="UP001299235"/>
    </source>
</evidence>
<dbReference type="Gene3D" id="3.40.50.300">
    <property type="entry name" value="P-loop containing nucleotide triphosphate hydrolases"/>
    <property type="match status" value="1"/>
</dbReference>
<keyword evidence="2" id="KW-0547">Nucleotide-binding</keyword>
<evidence type="ECO:0000256" key="3">
    <source>
        <dbReference type="ARBA" id="ARBA00022840"/>
    </source>
</evidence>
<evidence type="ECO:0000256" key="2">
    <source>
        <dbReference type="ARBA" id="ARBA00022741"/>
    </source>
</evidence>
<evidence type="ECO:0000313" key="5">
    <source>
        <dbReference type="EMBL" id="MCC2149659.1"/>
    </source>
</evidence>
<dbReference type="CDD" id="cd03230">
    <property type="entry name" value="ABC_DR_subfamily_A"/>
    <property type="match status" value="1"/>
</dbReference>
<dbReference type="InterPro" id="IPR003593">
    <property type="entry name" value="AAA+_ATPase"/>
</dbReference>
<dbReference type="EMBL" id="JAJEQE010000037">
    <property type="protein sequence ID" value="MCC2149659.1"/>
    <property type="molecule type" value="Genomic_DNA"/>
</dbReference>
<dbReference type="PROSITE" id="PS50893">
    <property type="entry name" value="ABC_TRANSPORTER_2"/>
    <property type="match status" value="1"/>
</dbReference>
<dbReference type="PANTHER" id="PTHR42939">
    <property type="entry name" value="ABC TRANSPORTER ATP-BINDING PROTEIN ALBC-RELATED"/>
    <property type="match status" value="1"/>
</dbReference>
<evidence type="ECO:0000256" key="1">
    <source>
        <dbReference type="ARBA" id="ARBA00022448"/>
    </source>
</evidence>
<keyword evidence="1" id="KW-0813">Transport</keyword>
<protein>
    <submittedName>
        <fullName evidence="5">ABC transporter ATP-binding protein</fullName>
    </submittedName>
</protein>
<dbReference type="Proteomes" id="UP001299235">
    <property type="component" value="Unassembled WGS sequence"/>
</dbReference>
<comment type="caution">
    <text evidence="5">The sequence shown here is derived from an EMBL/GenBank/DDBJ whole genome shotgun (WGS) entry which is preliminary data.</text>
</comment>
<accession>A0ABS8EZT7</accession>
<dbReference type="InterPro" id="IPR003439">
    <property type="entry name" value="ABC_transporter-like_ATP-bd"/>
</dbReference>
<dbReference type="InterPro" id="IPR027417">
    <property type="entry name" value="P-loop_NTPase"/>
</dbReference>
<dbReference type="SUPFAM" id="SSF52540">
    <property type="entry name" value="P-loop containing nucleoside triphosphate hydrolases"/>
    <property type="match status" value="1"/>
</dbReference>
<dbReference type="Pfam" id="PF00005">
    <property type="entry name" value="ABC_tran"/>
    <property type="match status" value="1"/>
</dbReference>
<organism evidence="5 6">
    <name type="scientific">Hominisplanchenecus faecis</name>
    <dbReference type="NCBI Taxonomy" id="2885351"/>
    <lineage>
        <taxon>Bacteria</taxon>
        <taxon>Bacillati</taxon>
        <taxon>Bacillota</taxon>
        <taxon>Clostridia</taxon>
        <taxon>Lachnospirales</taxon>
        <taxon>Lachnospiraceae</taxon>
        <taxon>Hominisplanchenecus</taxon>
    </lineage>
</organism>
<dbReference type="InterPro" id="IPR051782">
    <property type="entry name" value="ABC_Transporter_VariousFunc"/>
</dbReference>
<evidence type="ECO:0000259" key="4">
    <source>
        <dbReference type="PROSITE" id="PS50893"/>
    </source>
</evidence>
<name>A0ABS8EZT7_9FIRM</name>
<dbReference type="PANTHER" id="PTHR42939:SF1">
    <property type="entry name" value="ABC TRANSPORTER ATP-BINDING PROTEIN ALBC-RELATED"/>
    <property type="match status" value="1"/>
</dbReference>
<feature type="domain" description="ABC transporter" evidence="4">
    <location>
        <begin position="5"/>
        <end position="227"/>
    </location>
</feature>
<dbReference type="RefSeq" id="WP_173897378.1">
    <property type="nucleotide sequence ID" value="NZ_JAJEQE010000037.1"/>
</dbReference>
<dbReference type="GO" id="GO:0005524">
    <property type="term" value="F:ATP binding"/>
    <property type="evidence" value="ECO:0007669"/>
    <property type="project" value="UniProtKB-KW"/>
</dbReference>
<proteinExistence type="predicted"/>